<proteinExistence type="inferred from homology"/>
<evidence type="ECO:0000256" key="2">
    <source>
        <dbReference type="ARBA" id="ARBA00009784"/>
    </source>
</evidence>
<reference evidence="9 10" key="1">
    <citation type="submission" date="2019-02" db="EMBL/GenBank/DDBJ databases">
        <title>Deep-cultivation of Planctomycetes and their phenomic and genomic characterization uncovers novel biology.</title>
        <authorList>
            <person name="Wiegand S."/>
            <person name="Jogler M."/>
            <person name="Boedeker C."/>
            <person name="Pinto D."/>
            <person name="Vollmers J."/>
            <person name="Rivas-Marin E."/>
            <person name="Kohn T."/>
            <person name="Peeters S.H."/>
            <person name="Heuer A."/>
            <person name="Rast P."/>
            <person name="Oberbeckmann S."/>
            <person name="Bunk B."/>
            <person name="Jeske O."/>
            <person name="Meyerdierks A."/>
            <person name="Storesund J.E."/>
            <person name="Kallscheuer N."/>
            <person name="Luecker S."/>
            <person name="Lage O.M."/>
            <person name="Pohl T."/>
            <person name="Merkel B.J."/>
            <person name="Hornburger P."/>
            <person name="Mueller R.-W."/>
            <person name="Bruemmer F."/>
            <person name="Labrenz M."/>
            <person name="Spormann A.M."/>
            <person name="Op den Camp H."/>
            <person name="Overmann J."/>
            <person name="Amann R."/>
            <person name="Jetten M.S.M."/>
            <person name="Mascher T."/>
            <person name="Medema M.H."/>
            <person name="Devos D.P."/>
            <person name="Kaster A.-K."/>
            <person name="Ovreas L."/>
            <person name="Rohde M."/>
            <person name="Galperin M.Y."/>
            <person name="Jogler C."/>
        </authorList>
    </citation>
    <scope>NUCLEOTIDE SEQUENCE [LARGE SCALE GENOMIC DNA]</scope>
    <source>
        <strain evidence="9 10">Poly24</strain>
    </source>
</reference>
<name>A0A518JLX6_9BACT</name>
<gene>
    <name evidence="9" type="ORF">Poly24_02360</name>
</gene>
<feature type="transmembrane region" description="Helical" evidence="8">
    <location>
        <begin position="106"/>
        <end position="125"/>
    </location>
</feature>
<dbReference type="PANTHER" id="PTHR33508">
    <property type="entry name" value="UPF0056 MEMBRANE PROTEIN YHCE"/>
    <property type="match status" value="1"/>
</dbReference>
<evidence type="ECO:0000256" key="7">
    <source>
        <dbReference type="ARBA" id="ARBA00023136"/>
    </source>
</evidence>
<keyword evidence="5 8" id="KW-0812">Transmembrane</keyword>
<dbReference type="Proteomes" id="UP000315082">
    <property type="component" value="Chromosome"/>
</dbReference>
<evidence type="ECO:0000313" key="10">
    <source>
        <dbReference type="Proteomes" id="UP000315082"/>
    </source>
</evidence>
<dbReference type="InterPro" id="IPR002771">
    <property type="entry name" value="Multi_antbiot-R_MarC"/>
</dbReference>
<evidence type="ECO:0000313" key="9">
    <source>
        <dbReference type="EMBL" id="QDV66549.1"/>
    </source>
</evidence>
<organism evidence="9 10">
    <name type="scientific">Rosistilla carotiformis</name>
    <dbReference type="NCBI Taxonomy" id="2528017"/>
    <lineage>
        <taxon>Bacteria</taxon>
        <taxon>Pseudomonadati</taxon>
        <taxon>Planctomycetota</taxon>
        <taxon>Planctomycetia</taxon>
        <taxon>Pirellulales</taxon>
        <taxon>Pirellulaceae</taxon>
        <taxon>Rosistilla</taxon>
    </lineage>
</organism>
<evidence type="ECO:0000256" key="4">
    <source>
        <dbReference type="ARBA" id="ARBA00022519"/>
    </source>
</evidence>
<dbReference type="Pfam" id="PF01914">
    <property type="entry name" value="MarC"/>
    <property type="match status" value="1"/>
</dbReference>
<dbReference type="OrthoDB" id="21094at2"/>
<feature type="transmembrane region" description="Helical" evidence="8">
    <location>
        <begin position="173"/>
        <end position="194"/>
    </location>
</feature>
<feature type="transmembrane region" description="Helical" evidence="8">
    <location>
        <begin position="6"/>
        <end position="27"/>
    </location>
</feature>
<keyword evidence="10" id="KW-1185">Reference proteome</keyword>
<comment type="subcellular location">
    <subcellularLocation>
        <location evidence="1">Cell inner membrane</location>
        <topology evidence="1">Multi-pass membrane protein</topology>
    </subcellularLocation>
    <subcellularLocation>
        <location evidence="8">Cell membrane</location>
        <topology evidence="8">Multi-pass membrane protein</topology>
    </subcellularLocation>
</comment>
<sequence>MNEQIQAIVTILSLMNPAICAAMFTAVEADRSFGEKATDATKAALAILVILSIAALIGTQLLHVFGVSLDAFMVAGGGVLAWMGFSMLNRQAGAEASKSEHSMTPMILFAASPGTITGVITLSAVHTQLKLPITALVAIAFATACTWLVMLLAARFAGAQNGGGFLRDTMTRFMGLIVLSMGVQFALTGFHAFARSGAVAG</sequence>
<evidence type="ECO:0000256" key="1">
    <source>
        <dbReference type="ARBA" id="ARBA00004429"/>
    </source>
</evidence>
<evidence type="ECO:0000256" key="6">
    <source>
        <dbReference type="ARBA" id="ARBA00022989"/>
    </source>
</evidence>
<dbReference type="PANTHER" id="PTHR33508:SF2">
    <property type="entry name" value="UPF0056 INNER MEMBRANE PROTEIN MARC"/>
    <property type="match status" value="1"/>
</dbReference>
<accession>A0A518JLX6</accession>
<dbReference type="GO" id="GO:0005886">
    <property type="term" value="C:plasma membrane"/>
    <property type="evidence" value="ECO:0007669"/>
    <property type="project" value="UniProtKB-SubCell"/>
</dbReference>
<feature type="transmembrane region" description="Helical" evidence="8">
    <location>
        <begin position="64"/>
        <end position="85"/>
    </location>
</feature>
<comment type="similarity">
    <text evidence="2 8">Belongs to the UPF0056 (MarC) family.</text>
</comment>
<protein>
    <recommendedName>
        <fullName evidence="8">UPF0056 membrane protein</fullName>
    </recommendedName>
</protein>
<evidence type="ECO:0000256" key="3">
    <source>
        <dbReference type="ARBA" id="ARBA00022475"/>
    </source>
</evidence>
<evidence type="ECO:0000256" key="5">
    <source>
        <dbReference type="ARBA" id="ARBA00022692"/>
    </source>
</evidence>
<dbReference type="RefSeq" id="WP_145089272.1">
    <property type="nucleotide sequence ID" value="NZ_CP036348.1"/>
</dbReference>
<dbReference type="AlphaFoldDB" id="A0A518JLX6"/>
<keyword evidence="6 8" id="KW-1133">Transmembrane helix</keyword>
<keyword evidence="7 8" id="KW-0472">Membrane</keyword>
<dbReference type="EMBL" id="CP036348">
    <property type="protein sequence ID" value="QDV66549.1"/>
    <property type="molecule type" value="Genomic_DNA"/>
</dbReference>
<keyword evidence="4" id="KW-0997">Cell inner membrane</keyword>
<keyword evidence="3" id="KW-1003">Cell membrane</keyword>
<feature type="transmembrane region" description="Helical" evidence="8">
    <location>
        <begin position="39"/>
        <end position="58"/>
    </location>
</feature>
<feature type="transmembrane region" description="Helical" evidence="8">
    <location>
        <begin position="131"/>
        <end position="153"/>
    </location>
</feature>
<evidence type="ECO:0000256" key="8">
    <source>
        <dbReference type="RuleBase" id="RU362048"/>
    </source>
</evidence>
<dbReference type="KEGG" id="rcf:Poly24_02360"/>